<dbReference type="Proteomes" id="UP000528457">
    <property type="component" value="Unassembled WGS sequence"/>
</dbReference>
<dbReference type="GO" id="GO:0003700">
    <property type="term" value="F:DNA-binding transcription factor activity"/>
    <property type="evidence" value="ECO:0007669"/>
    <property type="project" value="InterPro"/>
</dbReference>
<dbReference type="InterPro" id="IPR009057">
    <property type="entry name" value="Homeodomain-like_sf"/>
</dbReference>
<gene>
    <name evidence="5" type="ORF">HNR48_002423</name>
</gene>
<proteinExistence type="predicted"/>
<dbReference type="InterPro" id="IPR020449">
    <property type="entry name" value="Tscrpt_reg_AraC-type_HTH"/>
</dbReference>
<comment type="caution">
    <text evidence="5">The sequence shown here is derived from an EMBL/GenBank/DDBJ whole genome shotgun (WGS) entry which is preliminary data.</text>
</comment>
<dbReference type="EMBL" id="JACHHT010000002">
    <property type="protein sequence ID" value="MBB6522138.1"/>
    <property type="molecule type" value="Genomic_DNA"/>
</dbReference>
<dbReference type="InterPro" id="IPR018060">
    <property type="entry name" value="HTH_AraC"/>
</dbReference>
<dbReference type="PRINTS" id="PR00032">
    <property type="entry name" value="HTHARAC"/>
</dbReference>
<evidence type="ECO:0000256" key="1">
    <source>
        <dbReference type="ARBA" id="ARBA00023015"/>
    </source>
</evidence>
<dbReference type="Pfam" id="PF12833">
    <property type="entry name" value="HTH_18"/>
    <property type="match status" value="1"/>
</dbReference>
<organism evidence="5 6">
    <name type="scientific">Pseudoteredinibacter isoporae</name>
    <dbReference type="NCBI Taxonomy" id="570281"/>
    <lineage>
        <taxon>Bacteria</taxon>
        <taxon>Pseudomonadati</taxon>
        <taxon>Pseudomonadota</taxon>
        <taxon>Gammaproteobacteria</taxon>
        <taxon>Cellvibrionales</taxon>
        <taxon>Cellvibrionaceae</taxon>
        <taxon>Pseudoteredinibacter</taxon>
    </lineage>
</organism>
<dbReference type="SUPFAM" id="SSF46689">
    <property type="entry name" value="Homeodomain-like"/>
    <property type="match status" value="1"/>
</dbReference>
<evidence type="ECO:0000313" key="5">
    <source>
        <dbReference type="EMBL" id="MBB6522138.1"/>
    </source>
</evidence>
<evidence type="ECO:0000259" key="4">
    <source>
        <dbReference type="PROSITE" id="PS01124"/>
    </source>
</evidence>
<keyword evidence="2 5" id="KW-0238">DNA-binding</keyword>
<dbReference type="Gene3D" id="1.10.10.60">
    <property type="entry name" value="Homeodomain-like"/>
    <property type="match status" value="1"/>
</dbReference>
<keyword evidence="6" id="KW-1185">Reference proteome</keyword>
<dbReference type="PROSITE" id="PS01124">
    <property type="entry name" value="HTH_ARAC_FAMILY_2"/>
    <property type="match status" value="1"/>
</dbReference>
<dbReference type="InParanoid" id="A0A7X0MW67"/>
<dbReference type="GO" id="GO:0000976">
    <property type="term" value="F:transcription cis-regulatory region binding"/>
    <property type="evidence" value="ECO:0007669"/>
    <property type="project" value="TreeGrafter"/>
</dbReference>
<evidence type="ECO:0000256" key="2">
    <source>
        <dbReference type="ARBA" id="ARBA00023125"/>
    </source>
</evidence>
<dbReference type="AlphaFoldDB" id="A0A7X0MW67"/>
<keyword evidence="3" id="KW-0804">Transcription</keyword>
<name>A0A7X0MW67_9GAMM</name>
<dbReference type="Pfam" id="PF12625">
    <property type="entry name" value="Arabinose_bd"/>
    <property type="match status" value="1"/>
</dbReference>
<keyword evidence="1" id="KW-0805">Transcription regulation</keyword>
<accession>A0A7X0MW67</accession>
<reference evidence="5 6" key="1">
    <citation type="submission" date="2020-08" db="EMBL/GenBank/DDBJ databases">
        <title>Genomic Encyclopedia of Type Strains, Phase IV (KMG-IV): sequencing the most valuable type-strain genomes for metagenomic binning, comparative biology and taxonomic classification.</title>
        <authorList>
            <person name="Goeker M."/>
        </authorList>
    </citation>
    <scope>NUCLEOTIDE SEQUENCE [LARGE SCALE GENOMIC DNA]</scope>
    <source>
        <strain evidence="5 6">DSM 22368</strain>
    </source>
</reference>
<feature type="domain" description="HTH araC/xylS-type" evidence="4">
    <location>
        <begin position="255"/>
        <end position="357"/>
    </location>
</feature>
<dbReference type="PANTHER" id="PTHR47894:SF1">
    <property type="entry name" value="HTH-TYPE TRANSCRIPTIONAL REGULATOR VQSM"/>
    <property type="match status" value="1"/>
</dbReference>
<dbReference type="InterPro" id="IPR032687">
    <property type="entry name" value="AraC-type_N"/>
</dbReference>
<dbReference type="GO" id="GO:0005829">
    <property type="term" value="C:cytosol"/>
    <property type="evidence" value="ECO:0007669"/>
    <property type="project" value="TreeGrafter"/>
</dbReference>
<sequence>MMAAHDSPPSTEAPANAPAVCGADSIDMEPTLSSHFIVYLRDYLLDKQLPLAVLDDVAHVIEDIDDSSQLPLSQITELFNRVADLADDEYLGLAIGKRYHFESAGMIILLMLSAPSVEQGILALERYDKHFDSAINIDFKVRSQDAVFSVNLLNPKHVKTDHINEYLLVFLAQALSKATRKPMPCKEVWFEHASDKDIAPLQAMFSCPIKMGQRCNRIVFDAEYLKEKFYTSNSGLFEIMGQMMKAYSFSHNGGANFLETLSREIVRLSNEGPPSLDEVASALNISSRTLRRRLTEQGYSFAEVKKQARENQARFYLNHTNLTLSEIAFELGYSELSAFSRAFRSWTGVSPQSFRDDEG</sequence>
<dbReference type="SMART" id="SM00342">
    <property type="entry name" value="HTH_ARAC"/>
    <property type="match status" value="1"/>
</dbReference>
<protein>
    <submittedName>
        <fullName evidence="5">AraC-like DNA-binding protein</fullName>
    </submittedName>
</protein>
<dbReference type="RefSeq" id="WP_166846658.1">
    <property type="nucleotide sequence ID" value="NZ_JAAONY010000002.1"/>
</dbReference>
<evidence type="ECO:0000313" key="6">
    <source>
        <dbReference type="Proteomes" id="UP000528457"/>
    </source>
</evidence>
<dbReference type="PANTHER" id="PTHR47894">
    <property type="entry name" value="HTH-TYPE TRANSCRIPTIONAL REGULATOR GADX"/>
    <property type="match status" value="1"/>
</dbReference>
<evidence type="ECO:0000256" key="3">
    <source>
        <dbReference type="ARBA" id="ARBA00023163"/>
    </source>
</evidence>